<evidence type="ECO:0000256" key="8">
    <source>
        <dbReference type="PIRSR" id="PIRSR630616-3"/>
    </source>
</evidence>
<organism evidence="10 11">
    <name type="scientific">Tritrichomonas foetus</name>
    <dbReference type="NCBI Taxonomy" id="1144522"/>
    <lineage>
        <taxon>Eukaryota</taxon>
        <taxon>Metamonada</taxon>
        <taxon>Parabasalia</taxon>
        <taxon>Tritrichomonadida</taxon>
        <taxon>Tritrichomonadidae</taxon>
        <taxon>Tritrichomonas</taxon>
    </lineage>
</organism>
<dbReference type="InterPro" id="IPR000719">
    <property type="entry name" value="Prot_kinase_dom"/>
</dbReference>
<dbReference type="SUPFAM" id="SSF56112">
    <property type="entry name" value="Protein kinase-like (PK-like)"/>
    <property type="match status" value="1"/>
</dbReference>
<keyword evidence="4" id="KW-0418">Kinase</keyword>
<keyword evidence="5 7" id="KW-0067">ATP-binding</keyword>
<feature type="binding site" evidence="7">
    <location>
        <position position="29"/>
    </location>
    <ligand>
        <name>ATP</name>
        <dbReference type="ChEBI" id="CHEBI:30616"/>
    </ligand>
</feature>
<dbReference type="AlphaFoldDB" id="A0A1J4JF88"/>
<reference evidence="10" key="1">
    <citation type="submission" date="2016-10" db="EMBL/GenBank/DDBJ databases">
        <authorList>
            <person name="Benchimol M."/>
            <person name="Almeida L.G."/>
            <person name="Vasconcelos A.T."/>
            <person name="Perreira-Neves A."/>
            <person name="Rosa I.A."/>
            <person name="Tasca T."/>
            <person name="Bogo M.R."/>
            <person name="de Souza W."/>
        </authorList>
    </citation>
    <scope>NUCLEOTIDE SEQUENCE [LARGE SCALE GENOMIC DNA]</scope>
    <source>
        <strain evidence="10">K</strain>
    </source>
</reference>
<dbReference type="SMART" id="SM00220">
    <property type="entry name" value="S_TKc"/>
    <property type="match status" value="1"/>
</dbReference>
<evidence type="ECO:0000313" key="10">
    <source>
        <dbReference type="EMBL" id="OHS97776.1"/>
    </source>
</evidence>
<accession>A0A1J4JF88</accession>
<evidence type="ECO:0000259" key="9">
    <source>
        <dbReference type="PROSITE" id="PS50011"/>
    </source>
</evidence>
<keyword evidence="11" id="KW-1185">Reference proteome</keyword>
<name>A0A1J4JF88_9EUKA</name>
<proteinExistence type="predicted"/>
<evidence type="ECO:0000256" key="7">
    <source>
        <dbReference type="PIRSR" id="PIRSR630616-2"/>
    </source>
</evidence>
<evidence type="ECO:0000256" key="2">
    <source>
        <dbReference type="ARBA" id="ARBA00022679"/>
    </source>
</evidence>
<dbReference type="PROSITE" id="PS00108">
    <property type="entry name" value="PROTEIN_KINASE_ST"/>
    <property type="match status" value="1"/>
</dbReference>
<dbReference type="PROSITE" id="PS50011">
    <property type="entry name" value="PROTEIN_KINASE_DOM"/>
    <property type="match status" value="1"/>
</dbReference>
<dbReference type="InterPro" id="IPR008271">
    <property type="entry name" value="Ser/Thr_kinase_AS"/>
</dbReference>
<keyword evidence="2" id="KW-0808">Transferase</keyword>
<comment type="caution">
    <text evidence="10">The sequence shown here is derived from an EMBL/GenBank/DDBJ whole genome shotgun (WGS) entry which is preliminary data.</text>
</comment>
<dbReference type="Proteomes" id="UP000179807">
    <property type="component" value="Unassembled WGS sequence"/>
</dbReference>
<evidence type="ECO:0000313" key="11">
    <source>
        <dbReference type="Proteomes" id="UP000179807"/>
    </source>
</evidence>
<dbReference type="VEuPathDB" id="TrichDB:TRFO_35910"/>
<protein>
    <recommendedName>
        <fullName evidence="9">Protein kinase domain-containing protein</fullName>
    </recommendedName>
</protein>
<dbReference type="InterPro" id="IPR030616">
    <property type="entry name" value="Aur-like"/>
</dbReference>
<dbReference type="GO" id="GO:0004674">
    <property type="term" value="F:protein serine/threonine kinase activity"/>
    <property type="evidence" value="ECO:0007669"/>
    <property type="project" value="UniProtKB-KW"/>
</dbReference>
<dbReference type="RefSeq" id="XP_068350913.1">
    <property type="nucleotide sequence ID" value="XM_068510530.1"/>
</dbReference>
<dbReference type="GeneID" id="94845234"/>
<gene>
    <name evidence="10" type="ORF">TRFO_35910</name>
</gene>
<keyword evidence="1" id="KW-0723">Serine/threonine-protein kinase</keyword>
<dbReference type="PANTHER" id="PTHR24350">
    <property type="entry name" value="SERINE/THREONINE-PROTEIN KINASE IAL-RELATED"/>
    <property type="match status" value="1"/>
</dbReference>
<evidence type="ECO:0000256" key="4">
    <source>
        <dbReference type="ARBA" id="ARBA00022777"/>
    </source>
</evidence>
<dbReference type="EMBL" id="MLAK01001094">
    <property type="protein sequence ID" value="OHS97776.1"/>
    <property type="molecule type" value="Genomic_DNA"/>
</dbReference>
<dbReference type="GO" id="GO:0005524">
    <property type="term" value="F:ATP binding"/>
    <property type="evidence" value="ECO:0007669"/>
    <property type="project" value="UniProtKB-KW"/>
</dbReference>
<evidence type="ECO:0000256" key="1">
    <source>
        <dbReference type="ARBA" id="ARBA00022527"/>
    </source>
</evidence>
<feature type="domain" description="Protein kinase" evidence="9">
    <location>
        <begin position="1"/>
        <end position="268"/>
    </location>
</feature>
<evidence type="ECO:0000256" key="3">
    <source>
        <dbReference type="ARBA" id="ARBA00022741"/>
    </source>
</evidence>
<dbReference type="Gene3D" id="1.10.510.10">
    <property type="entry name" value="Transferase(Phosphotransferase) domain 1"/>
    <property type="match status" value="2"/>
</dbReference>
<dbReference type="Pfam" id="PF00069">
    <property type="entry name" value="Pkinase"/>
    <property type="match status" value="1"/>
</dbReference>
<evidence type="ECO:0000256" key="5">
    <source>
        <dbReference type="ARBA" id="ARBA00022840"/>
    </source>
</evidence>
<feature type="active site" description="Proton acceptor" evidence="6">
    <location>
        <position position="11"/>
    </location>
</feature>
<dbReference type="InterPro" id="IPR011009">
    <property type="entry name" value="Kinase-like_dom_sf"/>
</dbReference>
<keyword evidence="3 7" id="KW-0547">Nucleotide-binding</keyword>
<feature type="binding site" evidence="7">
    <location>
        <begin position="15"/>
        <end position="16"/>
    </location>
    <ligand>
        <name>ATP</name>
        <dbReference type="ChEBI" id="CHEBI:30616"/>
    </ligand>
</feature>
<sequence length="391" mass="45234">MHNTKNIVHRDIKIENILLDQFSNIKITDFGLSKPCKDTLKTRCGSPIYSSPELIKGENYTTKTDIWSLGILLYYMCFNKIPFYSENIQTLFRMIVNDELTFPNVSSETKIELSSQIIHEQCSSQCPTSKFSCCKSLNVNNPLHFIKTTMHKPQNVTSCSIRPSLSTIRNNNFIFNNVSNHAEEKDSDYHSGISNHRHIKYAIPPIKSTPANNRNSIASLFSCSPDFYQNDNDMLNPSDLLIDLIQHMLIKNQDERFSILDVKNHPWYLSMKKNLSGDNGIIFENSTDDTITDNLSNTCFNDIGIDDKELEIMKRDKTQKYKALSDILMSKRRYLSMTQKMADNRKKMNQNRELISHIVSQYHVFRPTTLRRRTTKHCICRYQSICGALKV</sequence>
<evidence type="ECO:0000256" key="6">
    <source>
        <dbReference type="PIRSR" id="PIRSR630616-1"/>
    </source>
</evidence>
<feature type="cross-link" description="Glycyl lysine isopeptide (Lys-Gly) (interchain with G-Cter in SUMO2)" evidence="8">
    <location>
        <position position="13"/>
    </location>
</feature>